<dbReference type="Proteomes" id="UP000494163">
    <property type="component" value="Chromosome 3R"/>
</dbReference>
<dbReference type="AlphaFoldDB" id="A0A0M4ETX0"/>
<organism evidence="4 5">
    <name type="scientific">Drosophila busckii</name>
    <name type="common">Fruit fly</name>
    <dbReference type="NCBI Taxonomy" id="30019"/>
    <lineage>
        <taxon>Eukaryota</taxon>
        <taxon>Metazoa</taxon>
        <taxon>Ecdysozoa</taxon>
        <taxon>Arthropoda</taxon>
        <taxon>Hexapoda</taxon>
        <taxon>Insecta</taxon>
        <taxon>Pterygota</taxon>
        <taxon>Neoptera</taxon>
        <taxon>Endopterygota</taxon>
        <taxon>Diptera</taxon>
        <taxon>Brachycera</taxon>
        <taxon>Muscomorpha</taxon>
        <taxon>Ephydroidea</taxon>
        <taxon>Drosophilidae</taxon>
        <taxon>Drosophila</taxon>
    </lineage>
</organism>
<dbReference type="Pfam" id="PF14661">
    <property type="entry name" value="HAUS6_N"/>
    <property type="match status" value="1"/>
</dbReference>
<feature type="coiled-coil region" evidence="1">
    <location>
        <begin position="327"/>
        <end position="354"/>
    </location>
</feature>
<sequence length="643" mass="72254">MDRTMIAPWKAEEKEQSEKLHKKLQGLSLLYTMSDEMLKVFTWDMFLKPNQTAFFQVMHYLFRILDPPEFKRRFFWPITDKKSEANFRSSTVEYLKHLNEKHKLQWTNIKSYLVVMPGGMKFINFVLDLVTFVVQELTKQREKVLLAEGYDLAGLRNLSVKQMHEQSSFMKEYASAYIEQLEQHSAILREGKNKISQKYNEIGAATGIEVSTLLDDQFIDALAAHNRMLCEEKITAPAARYALLEAPLTALAEAMEQFQAKRLEHKHSNEAADKTLQGMQKLFNVDVAPSSGNSNTVRINAMLNVFNNISEAVAEQLDANDHHTESNEFITADLKDIHTALQQLEQQVNGLVKNLNTRAKGHSSNISGNATSSDMLTPNTPLRALDNINNTLLMKFVSTPPIKPEMLSAVSGGQVRLPLQDDFTAKQFENLLAPRSARKPKPQQLQLEHDTDLNNTLNRSKRIDPMQLLRTINKKSTKTKESSQMNLSSLGSKWKKMQATFGLDEQPPAVPTTPQAEAAKTPLSCSDCTLVERLPADSSGNSLIAKKSTAMLKVLDASLNVQNLSTSPSGRLDALVARGSPATPRLLINDQTFDDSQVLQSSRENADDDLLTKLSKKFELDFKLDNDDELQNISDSVLNDISI</sequence>
<dbReference type="OrthoDB" id="5575722at2759"/>
<feature type="region of interest" description="Disordered" evidence="2">
    <location>
        <begin position="359"/>
        <end position="378"/>
    </location>
</feature>
<dbReference type="STRING" id="30019.A0A0M4ETX0"/>
<evidence type="ECO:0000259" key="3">
    <source>
        <dbReference type="Pfam" id="PF14661"/>
    </source>
</evidence>
<keyword evidence="1" id="KW-0175">Coiled coil</keyword>
<feature type="domain" description="HAUS augmin-like complex subunit 6 N-terminal" evidence="3">
    <location>
        <begin position="21"/>
        <end position="260"/>
    </location>
</feature>
<dbReference type="GO" id="GO:1990498">
    <property type="term" value="C:mitotic spindle microtubule"/>
    <property type="evidence" value="ECO:0007669"/>
    <property type="project" value="TreeGrafter"/>
</dbReference>
<evidence type="ECO:0000256" key="2">
    <source>
        <dbReference type="SAM" id="MobiDB-lite"/>
    </source>
</evidence>
<dbReference type="InterPro" id="IPR028163">
    <property type="entry name" value="HAUS_6_N"/>
</dbReference>
<evidence type="ECO:0000313" key="4">
    <source>
        <dbReference type="EMBL" id="ALC46405.1"/>
    </source>
</evidence>
<name>A0A0M4ETX0_DROBS</name>
<dbReference type="PANTHER" id="PTHR16151">
    <property type="entry name" value="HAUS AUGMIN-LIKE COMPLEX SUBUNIT 6"/>
    <property type="match status" value="1"/>
</dbReference>
<dbReference type="GO" id="GO:0051225">
    <property type="term" value="P:spindle assembly"/>
    <property type="evidence" value="ECO:0007669"/>
    <property type="project" value="InterPro"/>
</dbReference>
<dbReference type="GO" id="GO:0070652">
    <property type="term" value="C:HAUS complex"/>
    <property type="evidence" value="ECO:0007669"/>
    <property type="project" value="InterPro"/>
</dbReference>
<dbReference type="EMBL" id="CP012526">
    <property type="protein sequence ID" value="ALC46405.1"/>
    <property type="molecule type" value="Genomic_DNA"/>
</dbReference>
<protein>
    <submittedName>
        <fullName evidence="4">Dgt6</fullName>
    </submittedName>
</protein>
<dbReference type="OMA" id="KINDPMQ"/>
<dbReference type="PANTHER" id="PTHR16151:SF2">
    <property type="entry name" value="HAUS AUGMIN-LIKE COMPLEX SUBUNIT 6"/>
    <property type="match status" value="1"/>
</dbReference>
<gene>
    <name evidence="4" type="ORF">Dbus_chr3Rg1155</name>
</gene>
<evidence type="ECO:0000256" key="1">
    <source>
        <dbReference type="SAM" id="Coils"/>
    </source>
</evidence>
<reference evidence="4 5" key="1">
    <citation type="submission" date="2015-08" db="EMBL/GenBank/DDBJ databases">
        <title>Ancestral chromatin configuration constrains chromatin evolution on differentiating sex chromosomes in Drosophila.</title>
        <authorList>
            <person name="Zhou Q."/>
            <person name="Bachtrog D."/>
        </authorList>
    </citation>
    <scope>NUCLEOTIDE SEQUENCE [LARGE SCALE GENOMIC DNA]</scope>
    <source>
        <tissue evidence="4">Whole larvae</tissue>
    </source>
</reference>
<proteinExistence type="predicted"/>
<accession>A0A0M4ETX0</accession>
<evidence type="ECO:0000313" key="5">
    <source>
        <dbReference type="Proteomes" id="UP000494163"/>
    </source>
</evidence>
<keyword evidence="5" id="KW-1185">Reference proteome</keyword>
<dbReference type="InterPro" id="IPR026797">
    <property type="entry name" value="HAUS_6"/>
</dbReference>
<dbReference type="GO" id="GO:0008017">
    <property type="term" value="F:microtubule binding"/>
    <property type="evidence" value="ECO:0007669"/>
    <property type="project" value="TreeGrafter"/>
</dbReference>